<evidence type="ECO:0000259" key="9">
    <source>
        <dbReference type="Pfam" id="PF04909"/>
    </source>
</evidence>
<sequence length="247" mass="27768">MAGIPRIPGAERQAPLPDVEGSIGEIDYALDHLDAKGFAVLTNANGIYLGEPLLDKVFEKLNKRKAVVMLHPTIRQICIGSEDRNQQVRSQEAVPLLQYPQPILEFFFDTARAVTHLILSKTVERNPDITFIVRHCGSVLPSIIERFTSYSTHVYGNNAISSDDVRHLFKTRFYFDLAGFPFPDQIHGLLRFTDSSRLLYGTDFPFLPAGAVVRAADRNDEEVGKLFGLEIQKHIYSKNARVLLSLE</sequence>
<keyword evidence="5 8" id="KW-0456">Lyase</keyword>
<dbReference type="GO" id="GO:0046872">
    <property type="term" value="F:metal ion binding"/>
    <property type="evidence" value="ECO:0007669"/>
    <property type="project" value="UniProtKB-KW"/>
</dbReference>
<dbReference type="GO" id="GO:0016787">
    <property type="term" value="F:hydrolase activity"/>
    <property type="evidence" value="ECO:0007669"/>
    <property type="project" value="InterPro"/>
</dbReference>
<reference evidence="10 11" key="1">
    <citation type="submission" date="2020-03" db="EMBL/GenBank/DDBJ databases">
        <title>Draft Genome Sequence of Cudoniella acicularis.</title>
        <authorList>
            <person name="Buettner E."/>
            <person name="Kellner H."/>
        </authorList>
    </citation>
    <scope>NUCLEOTIDE SEQUENCE [LARGE SCALE GENOMIC DNA]</scope>
    <source>
        <strain evidence="10 11">DSM 108380</strain>
    </source>
</reference>
<dbReference type="Pfam" id="PF04909">
    <property type="entry name" value="Amidohydro_2"/>
    <property type="match status" value="1"/>
</dbReference>
<dbReference type="Proteomes" id="UP000566819">
    <property type="component" value="Unassembled WGS sequence"/>
</dbReference>
<organism evidence="10 11">
    <name type="scientific">Cudoniella acicularis</name>
    <dbReference type="NCBI Taxonomy" id="354080"/>
    <lineage>
        <taxon>Eukaryota</taxon>
        <taxon>Fungi</taxon>
        <taxon>Dikarya</taxon>
        <taxon>Ascomycota</taxon>
        <taxon>Pezizomycotina</taxon>
        <taxon>Leotiomycetes</taxon>
        <taxon>Helotiales</taxon>
        <taxon>Tricladiaceae</taxon>
        <taxon>Cudoniella</taxon>
    </lineage>
</organism>
<evidence type="ECO:0000256" key="7">
    <source>
        <dbReference type="ARBA" id="ARBA00038889"/>
    </source>
</evidence>
<gene>
    <name evidence="10" type="ORF">G7Y89_g2476</name>
</gene>
<dbReference type="GO" id="GO:0047596">
    <property type="term" value="F:6-methylsalicylate decarboxylase activity"/>
    <property type="evidence" value="ECO:0007669"/>
    <property type="project" value="UniProtKB-EC"/>
</dbReference>
<dbReference type="EMBL" id="JAAMPI010000109">
    <property type="protein sequence ID" value="KAF4635622.1"/>
    <property type="molecule type" value="Genomic_DNA"/>
</dbReference>
<evidence type="ECO:0000313" key="11">
    <source>
        <dbReference type="Proteomes" id="UP000566819"/>
    </source>
</evidence>
<evidence type="ECO:0000256" key="8">
    <source>
        <dbReference type="RuleBase" id="RU366045"/>
    </source>
</evidence>
<keyword evidence="3 8" id="KW-0210">Decarboxylase</keyword>
<dbReference type="InterPro" id="IPR032466">
    <property type="entry name" value="Metal_Hydrolase"/>
</dbReference>
<evidence type="ECO:0000313" key="10">
    <source>
        <dbReference type="EMBL" id="KAF4635622.1"/>
    </source>
</evidence>
<keyword evidence="4" id="KW-0862">Zinc</keyword>
<evidence type="ECO:0000256" key="5">
    <source>
        <dbReference type="ARBA" id="ARBA00023239"/>
    </source>
</evidence>
<dbReference type="AlphaFoldDB" id="A0A8H4W6G8"/>
<evidence type="ECO:0000256" key="6">
    <source>
        <dbReference type="ARBA" id="ARBA00036832"/>
    </source>
</evidence>
<proteinExistence type="inferred from homology"/>
<dbReference type="GO" id="GO:0005829">
    <property type="term" value="C:cytosol"/>
    <property type="evidence" value="ECO:0007669"/>
    <property type="project" value="TreeGrafter"/>
</dbReference>
<dbReference type="PANTHER" id="PTHR21240">
    <property type="entry name" value="2-AMINO-3-CARBOXYLMUCONATE-6-SEMIALDEHYDE DECARBOXYLASE"/>
    <property type="match status" value="1"/>
</dbReference>
<evidence type="ECO:0000256" key="4">
    <source>
        <dbReference type="ARBA" id="ARBA00022833"/>
    </source>
</evidence>
<comment type="catalytic activity">
    <reaction evidence="6">
        <text>6-methylsalicylate + H(+) = 3-methylphenol + CO2</text>
        <dbReference type="Rhea" id="RHEA:23112"/>
        <dbReference type="ChEBI" id="CHEBI:15378"/>
        <dbReference type="ChEBI" id="CHEBI:16526"/>
        <dbReference type="ChEBI" id="CHEBI:17231"/>
        <dbReference type="ChEBI" id="CHEBI:36658"/>
        <dbReference type="EC" id="4.1.1.52"/>
    </reaction>
    <physiologicalReaction direction="left-to-right" evidence="6">
        <dbReference type="Rhea" id="RHEA:23113"/>
    </physiologicalReaction>
</comment>
<keyword evidence="2" id="KW-0479">Metal-binding</keyword>
<comment type="similarity">
    <text evidence="1">Belongs to the metallo-dependent hydrolases superfamily. ACMSD family.</text>
</comment>
<comment type="caution">
    <text evidence="10">The sequence shown here is derived from an EMBL/GenBank/DDBJ whole genome shotgun (WGS) entry which is preliminary data.</text>
</comment>
<protein>
    <recommendedName>
        <fullName evidence="7">6-methylsalicylate decarboxylase</fullName>
        <ecNumber evidence="7">4.1.1.52</ecNumber>
    </recommendedName>
</protein>
<evidence type="ECO:0000256" key="2">
    <source>
        <dbReference type="ARBA" id="ARBA00022723"/>
    </source>
</evidence>
<dbReference type="EC" id="4.1.1.52" evidence="7"/>
<dbReference type="InterPro" id="IPR006680">
    <property type="entry name" value="Amidohydro-rel"/>
</dbReference>
<evidence type="ECO:0000256" key="1">
    <source>
        <dbReference type="ARBA" id="ARBA00005871"/>
    </source>
</evidence>
<dbReference type="SUPFAM" id="SSF51556">
    <property type="entry name" value="Metallo-dependent hydrolases"/>
    <property type="match status" value="1"/>
</dbReference>
<dbReference type="PANTHER" id="PTHR21240:SF29">
    <property type="entry name" value="AMIDOHYDROLASE-RELATED DOMAIN-CONTAINING PROTEIN"/>
    <property type="match status" value="1"/>
</dbReference>
<accession>A0A8H4W6G8</accession>
<name>A0A8H4W6G8_9HELO</name>
<keyword evidence="11" id="KW-1185">Reference proteome</keyword>
<dbReference type="GO" id="GO:0019748">
    <property type="term" value="P:secondary metabolic process"/>
    <property type="evidence" value="ECO:0007669"/>
    <property type="project" value="TreeGrafter"/>
</dbReference>
<dbReference type="InterPro" id="IPR032465">
    <property type="entry name" value="ACMSD"/>
</dbReference>
<evidence type="ECO:0000256" key="3">
    <source>
        <dbReference type="ARBA" id="ARBA00022793"/>
    </source>
</evidence>
<feature type="domain" description="Amidohydrolase-related" evidence="9">
    <location>
        <begin position="14"/>
        <end position="244"/>
    </location>
</feature>
<dbReference type="OrthoDB" id="2832284at2759"/>
<dbReference type="Gene3D" id="3.20.20.140">
    <property type="entry name" value="Metal-dependent hydrolases"/>
    <property type="match status" value="1"/>
</dbReference>